<dbReference type="InterPro" id="IPR013036">
    <property type="entry name" value="DUF1587"/>
</dbReference>
<protein>
    <submittedName>
        <fullName evidence="9">Filamin</fullName>
    </submittedName>
</protein>
<feature type="region of interest" description="Disordered" evidence="1">
    <location>
        <begin position="304"/>
        <end position="330"/>
    </location>
</feature>
<name>A0AAT9FKL8_9BACT</name>
<dbReference type="InterPro" id="IPR036909">
    <property type="entry name" value="Cyt_c-like_dom_sf"/>
</dbReference>
<dbReference type="GO" id="GO:0009055">
    <property type="term" value="F:electron transfer activity"/>
    <property type="evidence" value="ECO:0007669"/>
    <property type="project" value="InterPro"/>
</dbReference>
<dbReference type="Pfam" id="PF07626">
    <property type="entry name" value="PSD3"/>
    <property type="match status" value="1"/>
</dbReference>
<organism evidence="9">
    <name type="scientific">Oceaniferula spumae</name>
    <dbReference type="NCBI Taxonomy" id="2979115"/>
    <lineage>
        <taxon>Bacteria</taxon>
        <taxon>Pseudomonadati</taxon>
        <taxon>Verrucomicrobiota</taxon>
        <taxon>Verrucomicrobiia</taxon>
        <taxon>Verrucomicrobiales</taxon>
        <taxon>Verrucomicrobiaceae</taxon>
        <taxon>Oceaniferula</taxon>
    </lineage>
</organism>
<feature type="domain" description="DUF1585" evidence="3">
    <location>
        <begin position="695"/>
        <end position="769"/>
    </location>
</feature>
<dbReference type="Pfam" id="PF07635">
    <property type="entry name" value="PSCyt1"/>
    <property type="match status" value="1"/>
</dbReference>
<feature type="chain" id="PRO_5043837754" evidence="2">
    <location>
        <begin position="29"/>
        <end position="782"/>
    </location>
</feature>
<dbReference type="InterPro" id="IPR013042">
    <property type="entry name" value="DUF1592"/>
</dbReference>
<evidence type="ECO:0000259" key="5">
    <source>
        <dbReference type="Pfam" id="PF07627"/>
    </source>
</evidence>
<keyword evidence="2" id="KW-0732">Signal</keyword>
<feature type="domain" description="DUF1588" evidence="5">
    <location>
        <begin position="583"/>
        <end position="682"/>
    </location>
</feature>
<feature type="compositionally biased region" description="Basic residues" evidence="1">
    <location>
        <begin position="307"/>
        <end position="321"/>
    </location>
</feature>
<feature type="domain" description="Cytochrome C Planctomycete-type" evidence="7">
    <location>
        <begin position="45"/>
        <end position="90"/>
    </location>
</feature>
<dbReference type="InterPro" id="IPR013039">
    <property type="entry name" value="DUF1588"/>
</dbReference>
<feature type="domain" description="DUF1595" evidence="8">
    <location>
        <begin position="365"/>
        <end position="425"/>
    </location>
</feature>
<dbReference type="Pfam" id="PF07631">
    <property type="entry name" value="PSD4"/>
    <property type="match status" value="1"/>
</dbReference>
<dbReference type="KEGG" id="osu:NT6N_15500"/>
<dbReference type="SUPFAM" id="SSF46626">
    <property type="entry name" value="Cytochrome c"/>
    <property type="match status" value="1"/>
</dbReference>
<feature type="signal peptide" evidence="2">
    <location>
        <begin position="1"/>
        <end position="28"/>
    </location>
</feature>
<dbReference type="Pfam" id="PF07637">
    <property type="entry name" value="PSD5"/>
    <property type="match status" value="1"/>
</dbReference>
<reference evidence="9" key="1">
    <citation type="submission" date="2024-07" db="EMBL/GenBank/DDBJ databases">
        <title>Complete genome sequence of Verrucomicrobiaceae bacterium NT6N.</title>
        <authorList>
            <person name="Huang C."/>
            <person name="Takami H."/>
            <person name="Hamasaki K."/>
        </authorList>
    </citation>
    <scope>NUCLEOTIDE SEQUENCE</scope>
    <source>
        <strain evidence="9">NT6N</strain>
    </source>
</reference>
<evidence type="ECO:0000256" key="2">
    <source>
        <dbReference type="SAM" id="SignalP"/>
    </source>
</evidence>
<dbReference type="Pfam" id="PF07627">
    <property type="entry name" value="PSCyt3"/>
    <property type="match status" value="1"/>
</dbReference>
<dbReference type="InterPro" id="IPR011429">
    <property type="entry name" value="Cyt_c_Planctomycete-type"/>
</dbReference>
<feature type="domain" description="DUF1587" evidence="4">
    <location>
        <begin position="130"/>
        <end position="192"/>
    </location>
</feature>
<evidence type="ECO:0000259" key="6">
    <source>
        <dbReference type="Pfam" id="PF07631"/>
    </source>
</evidence>
<dbReference type="Pfam" id="PF07624">
    <property type="entry name" value="PSD2"/>
    <property type="match status" value="1"/>
</dbReference>
<evidence type="ECO:0000259" key="4">
    <source>
        <dbReference type="Pfam" id="PF07626"/>
    </source>
</evidence>
<dbReference type="GO" id="GO:0020037">
    <property type="term" value="F:heme binding"/>
    <property type="evidence" value="ECO:0007669"/>
    <property type="project" value="InterPro"/>
</dbReference>
<evidence type="ECO:0000259" key="7">
    <source>
        <dbReference type="Pfam" id="PF07635"/>
    </source>
</evidence>
<dbReference type="AlphaFoldDB" id="A0AAT9FKL8"/>
<sequence>MSRHQTTRKKHGLSLLCLVASLIPTASAEEVTFDGHIQPLLKEYCYKCHGEGKKLKGDLDLTTFTSEKEVFAKRKIWLEVLYQIESEEMPTKEPLPTAEERKAMVAWLNKKLNNVDWSKVRDAGHVTIPRLTKTEYNNTMRDLLGVDLRAGHILSDDGEGQSGFTTDRANLFLSPAAMEKYFMAARKALDTLTAEPIKPISKQVEAETMFMTETSVKPSKVAGITGYNLRIGQMTLYESVDFPADGIYKIRTHAVPTDLSVGSLTMRIDNEPKGTLKYTGSSPSIQEITCFVTKGAHQISWNIAGRNGKKEKKKKGPKTKSPKTNGPVTVDWVKVEGPENSGIGVDKRHVFHVLPGPDVTEDQAAQRIIARFAQRAARRPMSGSTTNRYYNLYKKASAKGESFEDSVKLALTAILVSPHFLYRNELAPTGNDEEFALDDYQIASRLSYFLWMSMPDDELFTLAEGGKLRDPIVLRQQVKRMLLDPKARDFTSAFLGQWLGFEALGVNVLPDEKLFPEFNPQLAEAMKQETVLTFEHLIRNGHSLLTLLDTNATYLNEDLANHYGIPGVKGAKMRPVLLKDSNRGGLLGMASVLTATSSPTRTSPVLRGKWVVETLLGERIPEPPADVPELTANAGLKKNMTLREELEAHRKKEECASCHDRIDPIGFGMENYDAIGRFRKKEAGGQLIDSSGTLDGFKFSGAAELKAWLMKERKKQFIRNISERMLAFALGREIATFDEAPLRKITAALEKNDYQASTLIEEIVLSYPFLHQNNSPPNPDEK</sequence>
<gene>
    <name evidence="9" type="ORF">NT6N_15500</name>
</gene>
<dbReference type="InterPro" id="IPR011478">
    <property type="entry name" value="DUF1585"/>
</dbReference>
<proteinExistence type="predicted"/>
<dbReference type="InterPro" id="IPR013043">
    <property type="entry name" value="DUF1595"/>
</dbReference>
<evidence type="ECO:0000256" key="1">
    <source>
        <dbReference type="SAM" id="MobiDB-lite"/>
    </source>
</evidence>
<evidence type="ECO:0000313" key="9">
    <source>
        <dbReference type="EMBL" id="BDS06510.1"/>
    </source>
</evidence>
<evidence type="ECO:0000259" key="3">
    <source>
        <dbReference type="Pfam" id="PF07624"/>
    </source>
</evidence>
<dbReference type="EMBL" id="AP026866">
    <property type="protein sequence ID" value="BDS06510.1"/>
    <property type="molecule type" value="Genomic_DNA"/>
</dbReference>
<accession>A0AAT9FKL8</accession>
<feature type="domain" description="DUF1592" evidence="6">
    <location>
        <begin position="437"/>
        <end position="565"/>
    </location>
</feature>
<evidence type="ECO:0000259" key="8">
    <source>
        <dbReference type="Pfam" id="PF07637"/>
    </source>
</evidence>